<organism evidence="2 3">
    <name type="scientific">Allosphingosinicella deserti</name>
    <dbReference type="NCBI Taxonomy" id="2116704"/>
    <lineage>
        <taxon>Bacteria</taxon>
        <taxon>Pseudomonadati</taxon>
        <taxon>Pseudomonadota</taxon>
        <taxon>Alphaproteobacteria</taxon>
        <taxon>Sphingomonadales</taxon>
        <taxon>Sphingomonadaceae</taxon>
        <taxon>Allosphingosinicella</taxon>
    </lineage>
</organism>
<keyword evidence="3" id="KW-1185">Reference proteome</keyword>
<sequence length="227" mass="24988">MPHIQALLTGPVRPLGPRGIPSGIDKHPVEGRLWLGLNGFASDAQGDLKHHGGPEKSVHHYPFDHHAAWRGEIGDLALLNRPGAFGENVSTTGLTEADVAIGDVFRAGGALIQVSQGRQPCWKLNDRFGVADMSRRVQATGRTGWYYRVIEEGHVDVGDAMTLVDRPSPDWTIARLSRLLYVDMLDRDALAIVTALPHLAENWKVLAARRLATGEVEDWSRRLDFTP</sequence>
<dbReference type="InterPro" id="IPR052353">
    <property type="entry name" value="Benzoxazolinone_Detox_Enz"/>
</dbReference>
<evidence type="ECO:0000313" key="3">
    <source>
        <dbReference type="Proteomes" id="UP000241167"/>
    </source>
</evidence>
<dbReference type="SUPFAM" id="SSF50800">
    <property type="entry name" value="PK beta-barrel domain-like"/>
    <property type="match status" value="1"/>
</dbReference>
<dbReference type="EMBL" id="PXYI01000007">
    <property type="protein sequence ID" value="PSJ38147.1"/>
    <property type="molecule type" value="Genomic_DNA"/>
</dbReference>
<gene>
    <name evidence="2" type="ORF">C7I55_20265</name>
</gene>
<dbReference type="Pfam" id="PF03473">
    <property type="entry name" value="MOSC"/>
    <property type="match status" value="1"/>
</dbReference>
<dbReference type="Pfam" id="PF03475">
    <property type="entry name" value="YiiM_3-alpha"/>
    <property type="match status" value="1"/>
</dbReference>
<name>A0A2P7QJJ7_9SPHN</name>
<dbReference type="PROSITE" id="PS51340">
    <property type="entry name" value="MOSC"/>
    <property type="match status" value="1"/>
</dbReference>
<protein>
    <submittedName>
        <fullName evidence="2">MOSC domain-containing protein</fullName>
    </submittedName>
</protein>
<evidence type="ECO:0000313" key="2">
    <source>
        <dbReference type="EMBL" id="PSJ38147.1"/>
    </source>
</evidence>
<dbReference type="PANTHER" id="PTHR30212">
    <property type="entry name" value="PROTEIN YIIM"/>
    <property type="match status" value="1"/>
</dbReference>
<dbReference type="GO" id="GO:0003824">
    <property type="term" value="F:catalytic activity"/>
    <property type="evidence" value="ECO:0007669"/>
    <property type="project" value="InterPro"/>
</dbReference>
<comment type="caution">
    <text evidence="2">The sequence shown here is derived from an EMBL/GenBank/DDBJ whole genome shotgun (WGS) entry which is preliminary data.</text>
</comment>
<dbReference type="GO" id="GO:0030151">
    <property type="term" value="F:molybdenum ion binding"/>
    <property type="evidence" value="ECO:0007669"/>
    <property type="project" value="InterPro"/>
</dbReference>
<feature type="domain" description="MOSC" evidence="1">
    <location>
        <begin position="27"/>
        <end position="164"/>
    </location>
</feature>
<dbReference type="AlphaFoldDB" id="A0A2P7QJJ7"/>
<dbReference type="PANTHER" id="PTHR30212:SF2">
    <property type="entry name" value="PROTEIN YIIM"/>
    <property type="match status" value="1"/>
</dbReference>
<dbReference type="InterPro" id="IPR011037">
    <property type="entry name" value="Pyrv_Knase-like_insert_dom_sf"/>
</dbReference>
<dbReference type="OrthoDB" id="9786134at2"/>
<evidence type="ECO:0000259" key="1">
    <source>
        <dbReference type="PROSITE" id="PS51340"/>
    </source>
</evidence>
<proteinExistence type="predicted"/>
<dbReference type="RefSeq" id="WP_106514962.1">
    <property type="nucleotide sequence ID" value="NZ_PXYI01000007.1"/>
</dbReference>
<dbReference type="Gene3D" id="2.40.33.20">
    <property type="entry name" value="PK beta-barrel domain-like"/>
    <property type="match status" value="1"/>
</dbReference>
<dbReference type="InterPro" id="IPR005163">
    <property type="entry name" value="Tri_helical_YiiM-like"/>
</dbReference>
<dbReference type="Proteomes" id="UP000241167">
    <property type="component" value="Unassembled WGS sequence"/>
</dbReference>
<reference evidence="2 3" key="1">
    <citation type="submission" date="2018-03" db="EMBL/GenBank/DDBJ databases">
        <title>The draft genome of Sphingosinicella sp. GL-C-18.</title>
        <authorList>
            <person name="Liu L."/>
            <person name="Li L."/>
            <person name="Liang L."/>
            <person name="Zhang X."/>
            <person name="Wang T."/>
        </authorList>
    </citation>
    <scope>NUCLEOTIDE SEQUENCE [LARGE SCALE GENOMIC DNA]</scope>
    <source>
        <strain evidence="2 3">GL-C-18</strain>
    </source>
</reference>
<accession>A0A2P7QJJ7</accession>
<dbReference type="InterPro" id="IPR005302">
    <property type="entry name" value="MoCF_Sase_C"/>
</dbReference>
<dbReference type="GO" id="GO:0030170">
    <property type="term" value="F:pyridoxal phosphate binding"/>
    <property type="evidence" value="ECO:0007669"/>
    <property type="project" value="InterPro"/>
</dbReference>